<dbReference type="Gene3D" id="3.40.720.10">
    <property type="entry name" value="Alkaline Phosphatase, subunit A"/>
    <property type="match status" value="1"/>
</dbReference>
<keyword evidence="3" id="KW-0464">Manganese</keyword>
<dbReference type="InterPro" id="IPR017850">
    <property type="entry name" value="Alkaline_phosphatase_core_sf"/>
</dbReference>
<organism evidence="6 7">
    <name type="scientific">Planifilum fimeticola</name>
    <dbReference type="NCBI Taxonomy" id="201975"/>
    <lineage>
        <taxon>Bacteria</taxon>
        <taxon>Bacillati</taxon>
        <taxon>Bacillota</taxon>
        <taxon>Bacilli</taxon>
        <taxon>Bacillales</taxon>
        <taxon>Thermoactinomycetaceae</taxon>
        <taxon>Planifilum</taxon>
    </lineage>
</organism>
<dbReference type="PANTHER" id="PTHR21110:SF0">
    <property type="entry name" value="PHOSPHOPENTOMUTASE"/>
    <property type="match status" value="1"/>
</dbReference>
<dbReference type="EMBL" id="PVNE01000013">
    <property type="protein sequence ID" value="PRX40447.1"/>
    <property type="molecule type" value="Genomic_DNA"/>
</dbReference>
<dbReference type="Pfam" id="PF01676">
    <property type="entry name" value="Metalloenzyme"/>
    <property type="match status" value="1"/>
</dbReference>
<sequence length="310" mass="34673">MSVIMLFIDGVGLGDEVSDNPWFTLPTPHLNRLLGGESLTRSAVGRPTESTLLLETDATLGVAGLPQSATGQATIFTGRNAPAAMGRHLSGLPFRRLREWVKRDNVYLQFEGRGKRATFLNAYSEEYFNLPTTRRGWVSVSTAAIQSAREPMRMMEDLLAGRAVYHDLTRRTLAGRRPDITEISPEEAAHHTLATAWDYDLAVHEFFLSDLAGHRQDTELIAWVVNTYDRFLGELIRQKREEDVVVLVSDHGNSEDFRVKTHTMNPVPTLIIGPSRLLDVIEPEGWDLTAIAPLLIRMAEGLNEVEGERE</sequence>
<evidence type="ECO:0000256" key="3">
    <source>
        <dbReference type="ARBA" id="ARBA00023211"/>
    </source>
</evidence>
<proteinExistence type="inferred from homology"/>
<dbReference type="RefSeq" id="WP_106345264.1">
    <property type="nucleotide sequence ID" value="NZ_PVNE01000013.1"/>
</dbReference>
<reference evidence="6 7" key="1">
    <citation type="submission" date="2018-03" db="EMBL/GenBank/DDBJ databases">
        <title>Genomic Encyclopedia of Archaeal and Bacterial Type Strains, Phase II (KMG-II): from individual species to whole genera.</title>
        <authorList>
            <person name="Goeker M."/>
        </authorList>
    </citation>
    <scope>NUCLEOTIDE SEQUENCE [LARGE SCALE GENOMIC DNA]</scope>
    <source>
        <strain evidence="6 7">DSM 44946</strain>
    </source>
</reference>
<evidence type="ECO:0000256" key="4">
    <source>
        <dbReference type="ARBA" id="ARBA00023235"/>
    </source>
</evidence>
<name>A0A2T0LED0_9BACL</name>
<dbReference type="SUPFAM" id="SSF53649">
    <property type="entry name" value="Alkaline phosphatase-like"/>
    <property type="match status" value="1"/>
</dbReference>
<dbReference type="InterPro" id="IPR006124">
    <property type="entry name" value="Metalloenzyme"/>
</dbReference>
<evidence type="ECO:0000256" key="1">
    <source>
        <dbReference type="ARBA" id="ARBA00010373"/>
    </source>
</evidence>
<gene>
    <name evidence="6" type="ORF">CLV97_11333</name>
</gene>
<protein>
    <submittedName>
        <fullName evidence="6">Phosphoglycerate mutase</fullName>
    </submittedName>
</protein>
<accession>A0A2T0LED0</accession>
<evidence type="ECO:0000313" key="6">
    <source>
        <dbReference type="EMBL" id="PRX40447.1"/>
    </source>
</evidence>
<comment type="caution">
    <text evidence="6">The sequence shown here is derived from an EMBL/GenBank/DDBJ whole genome shotgun (WGS) entry which is preliminary data.</text>
</comment>
<keyword evidence="7" id="KW-1185">Reference proteome</keyword>
<dbReference type="AlphaFoldDB" id="A0A2T0LED0"/>
<dbReference type="GO" id="GO:0009117">
    <property type="term" value="P:nucleotide metabolic process"/>
    <property type="evidence" value="ECO:0007669"/>
    <property type="project" value="InterPro"/>
</dbReference>
<evidence type="ECO:0000313" key="7">
    <source>
        <dbReference type="Proteomes" id="UP000237797"/>
    </source>
</evidence>
<comment type="similarity">
    <text evidence="1">Belongs to the phosphopentomutase family.</text>
</comment>
<feature type="domain" description="Metalloenzyme" evidence="5">
    <location>
        <begin position="194"/>
        <end position="295"/>
    </location>
</feature>
<dbReference type="PANTHER" id="PTHR21110">
    <property type="entry name" value="PHOSPHOPENTOMUTASE"/>
    <property type="match status" value="1"/>
</dbReference>
<dbReference type="Proteomes" id="UP000237797">
    <property type="component" value="Unassembled WGS sequence"/>
</dbReference>
<dbReference type="GO" id="GO:0005829">
    <property type="term" value="C:cytosol"/>
    <property type="evidence" value="ECO:0007669"/>
    <property type="project" value="TreeGrafter"/>
</dbReference>
<evidence type="ECO:0000259" key="5">
    <source>
        <dbReference type="Pfam" id="PF01676"/>
    </source>
</evidence>
<keyword evidence="4" id="KW-0413">Isomerase</keyword>
<dbReference type="InterPro" id="IPR010045">
    <property type="entry name" value="DeoB"/>
</dbReference>
<dbReference type="GO" id="GO:0043094">
    <property type="term" value="P:metabolic compound salvage"/>
    <property type="evidence" value="ECO:0007669"/>
    <property type="project" value="InterPro"/>
</dbReference>
<dbReference type="GO" id="GO:0000287">
    <property type="term" value="F:magnesium ion binding"/>
    <property type="evidence" value="ECO:0007669"/>
    <property type="project" value="InterPro"/>
</dbReference>
<dbReference type="OrthoDB" id="9778226at2"/>
<evidence type="ECO:0000256" key="2">
    <source>
        <dbReference type="ARBA" id="ARBA00022723"/>
    </source>
</evidence>
<dbReference type="GO" id="GO:0008973">
    <property type="term" value="F:phosphopentomutase activity"/>
    <property type="evidence" value="ECO:0007669"/>
    <property type="project" value="InterPro"/>
</dbReference>
<keyword evidence="2" id="KW-0479">Metal-binding</keyword>